<organism evidence="2 3">
    <name type="scientific">Tsukamurella spumae</name>
    <dbReference type="NCBI Taxonomy" id="44753"/>
    <lineage>
        <taxon>Bacteria</taxon>
        <taxon>Bacillati</taxon>
        <taxon>Actinomycetota</taxon>
        <taxon>Actinomycetes</taxon>
        <taxon>Mycobacteriales</taxon>
        <taxon>Tsukamurellaceae</taxon>
        <taxon>Tsukamurella</taxon>
    </lineage>
</organism>
<gene>
    <name evidence="2" type="ORF">HF999_11715</name>
</gene>
<proteinExistence type="predicted"/>
<evidence type="ECO:0000313" key="2">
    <source>
        <dbReference type="EMBL" id="NKY19034.1"/>
    </source>
</evidence>
<dbReference type="RefSeq" id="WP_168546049.1">
    <property type="nucleotide sequence ID" value="NZ_BAAAKS010000017.1"/>
</dbReference>
<name>A0A846X188_9ACTN</name>
<sequence length="433" mass="48439">MNHLVERLREEHAGMFVPYVAPTYGGTNARLLALLQDPGPRTDAANRDGSGMLCIENADPTATRYKSLLATSGIDVSDIQAWNAFAWRPTTQDRGGRRVLAPSEVDLRDSTDALARLVRLLPRLRVALLHGRHARDAWLRLGTAHPDLVVGIEAIASWHPLVDHPAYRTKNDAAKYTRELTNSFASAADHLRRPDQAYPTTPEEEVRATESQHQADRPTWRSTLNELRARFVALRAQESPEHPEAATHEASRPSTPEEAEPTAPAAQTEDQAEFDRELDQYALTEANLLAQRLSLRADLNECRDSKDRREDYQRLAESERSVTLRLADLERARRTYLAKRDEVVAWARLRGVSTDSRAFRGSIVTIRYADGGTETCVLTERDTDTIYDTVSPSSTLGERLKLAQVDDTIELPNGEAITVTDIRPGFRVSPPVR</sequence>
<evidence type="ECO:0008006" key="4">
    <source>
        <dbReference type="Google" id="ProtNLM"/>
    </source>
</evidence>
<protein>
    <recommendedName>
        <fullName evidence="4">Transcription elongation factor GreA/GreB C-terminal domain-containing protein</fullName>
    </recommendedName>
</protein>
<feature type="region of interest" description="Disordered" evidence="1">
    <location>
        <begin position="185"/>
        <end position="222"/>
    </location>
</feature>
<keyword evidence="3" id="KW-1185">Reference proteome</keyword>
<dbReference type="EMBL" id="JAAXOQ010000013">
    <property type="protein sequence ID" value="NKY19034.1"/>
    <property type="molecule type" value="Genomic_DNA"/>
</dbReference>
<accession>A0A846X188</accession>
<evidence type="ECO:0000313" key="3">
    <source>
        <dbReference type="Proteomes" id="UP000582646"/>
    </source>
</evidence>
<dbReference type="AlphaFoldDB" id="A0A846X188"/>
<feature type="compositionally biased region" description="Low complexity" evidence="1">
    <location>
        <begin position="252"/>
        <end position="269"/>
    </location>
</feature>
<feature type="compositionally biased region" description="Basic and acidic residues" evidence="1">
    <location>
        <begin position="204"/>
        <end position="219"/>
    </location>
</feature>
<reference evidence="2 3" key="1">
    <citation type="submission" date="2020-04" db="EMBL/GenBank/DDBJ databases">
        <title>MicrobeNet Type strains.</title>
        <authorList>
            <person name="Nicholson A.C."/>
        </authorList>
    </citation>
    <scope>NUCLEOTIDE SEQUENCE [LARGE SCALE GENOMIC DNA]</scope>
    <source>
        <strain evidence="2 3">DSM 44113</strain>
    </source>
</reference>
<dbReference type="SUPFAM" id="SSF52141">
    <property type="entry name" value="Uracil-DNA glycosylase-like"/>
    <property type="match status" value="1"/>
</dbReference>
<comment type="caution">
    <text evidence="2">The sequence shown here is derived from an EMBL/GenBank/DDBJ whole genome shotgun (WGS) entry which is preliminary data.</text>
</comment>
<dbReference type="Proteomes" id="UP000582646">
    <property type="component" value="Unassembled WGS sequence"/>
</dbReference>
<feature type="compositionally biased region" description="Basic and acidic residues" evidence="1">
    <location>
        <begin position="238"/>
        <end position="251"/>
    </location>
</feature>
<evidence type="ECO:0000256" key="1">
    <source>
        <dbReference type="SAM" id="MobiDB-lite"/>
    </source>
</evidence>
<feature type="region of interest" description="Disordered" evidence="1">
    <location>
        <begin position="236"/>
        <end position="271"/>
    </location>
</feature>
<dbReference type="Gene3D" id="3.40.470.10">
    <property type="entry name" value="Uracil-DNA glycosylase-like domain"/>
    <property type="match status" value="1"/>
</dbReference>
<dbReference type="InterPro" id="IPR036895">
    <property type="entry name" value="Uracil-DNA_glycosylase-like_sf"/>
</dbReference>